<dbReference type="AlphaFoldDB" id="A0A834NW00"/>
<gene>
    <name evidence="2" type="ORF">HZH68_001617</name>
</gene>
<evidence type="ECO:0000256" key="1">
    <source>
        <dbReference type="SAM" id="MobiDB-lite"/>
    </source>
</evidence>
<accession>A0A834NW00</accession>
<organism evidence="2 3">
    <name type="scientific">Vespula germanica</name>
    <name type="common">German yellow jacket</name>
    <name type="synonym">Paravespula germanica</name>
    <dbReference type="NCBI Taxonomy" id="30212"/>
    <lineage>
        <taxon>Eukaryota</taxon>
        <taxon>Metazoa</taxon>
        <taxon>Ecdysozoa</taxon>
        <taxon>Arthropoda</taxon>
        <taxon>Hexapoda</taxon>
        <taxon>Insecta</taxon>
        <taxon>Pterygota</taxon>
        <taxon>Neoptera</taxon>
        <taxon>Endopterygota</taxon>
        <taxon>Hymenoptera</taxon>
        <taxon>Apocrita</taxon>
        <taxon>Aculeata</taxon>
        <taxon>Vespoidea</taxon>
        <taxon>Vespidae</taxon>
        <taxon>Vespinae</taxon>
        <taxon>Vespula</taxon>
    </lineage>
</organism>
<name>A0A834NW00_VESGE</name>
<feature type="compositionally biased region" description="Acidic residues" evidence="1">
    <location>
        <begin position="137"/>
        <end position="153"/>
    </location>
</feature>
<dbReference type="Proteomes" id="UP000617340">
    <property type="component" value="Unassembled WGS sequence"/>
</dbReference>
<comment type="caution">
    <text evidence="2">The sequence shown here is derived from an EMBL/GenBank/DDBJ whole genome shotgun (WGS) entry which is preliminary data.</text>
</comment>
<evidence type="ECO:0000313" key="2">
    <source>
        <dbReference type="EMBL" id="KAF7418964.1"/>
    </source>
</evidence>
<dbReference type="EMBL" id="JACSDZ010000001">
    <property type="protein sequence ID" value="KAF7418964.1"/>
    <property type="molecule type" value="Genomic_DNA"/>
</dbReference>
<keyword evidence="3" id="KW-1185">Reference proteome</keyword>
<feature type="compositionally biased region" description="Basic residues" evidence="1">
    <location>
        <begin position="196"/>
        <end position="205"/>
    </location>
</feature>
<feature type="region of interest" description="Disordered" evidence="1">
    <location>
        <begin position="88"/>
        <end position="205"/>
    </location>
</feature>
<feature type="compositionally biased region" description="Basic and acidic residues" evidence="1">
    <location>
        <begin position="88"/>
        <end position="98"/>
    </location>
</feature>
<sequence>MSSTLGIFSLEFVPRYRYPKTRVSLRSLKDSCKCYVKKLNGIAMAFLKGSEGEHIREGHCAPSTPWGTHRSPERRRAAVTVSGYLTERKNAKERDDQKVTAQSKYIEGSPISGRQDFVGVTTGASNIVPSEIRKKEEEEEEEEEEEKKEDEEEKEGKSKANELEGTNMENGLVLTQRRSISIGRNVAQEKDTRSTICKRKKEKDR</sequence>
<proteinExistence type="predicted"/>
<protein>
    <submittedName>
        <fullName evidence="2">Uncharacterized protein</fullName>
    </submittedName>
</protein>
<reference evidence="2" key="1">
    <citation type="journal article" date="2020" name="G3 (Bethesda)">
        <title>High-Quality Assemblies for Three Invasive Social Wasps from the &lt;i&gt;Vespula&lt;/i&gt; Genus.</title>
        <authorList>
            <person name="Harrop T.W.R."/>
            <person name="Guhlin J."/>
            <person name="McLaughlin G.M."/>
            <person name="Permina E."/>
            <person name="Stockwell P."/>
            <person name="Gilligan J."/>
            <person name="Le Lec M.F."/>
            <person name="Gruber M.A.M."/>
            <person name="Quinn O."/>
            <person name="Lovegrove M."/>
            <person name="Duncan E.J."/>
            <person name="Remnant E.J."/>
            <person name="Van Eeckhoven J."/>
            <person name="Graham B."/>
            <person name="Knapp R.A."/>
            <person name="Langford K.W."/>
            <person name="Kronenberg Z."/>
            <person name="Press M.O."/>
            <person name="Eacker S.M."/>
            <person name="Wilson-Rankin E.E."/>
            <person name="Purcell J."/>
            <person name="Lester P.J."/>
            <person name="Dearden P.K."/>
        </authorList>
    </citation>
    <scope>NUCLEOTIDE SEQUENCE</scope>
    <source>
        <strain evidence="2">Linc-1</strain>
    </source>
</reference>
<evidence type="ECO:0000313" key="3">
    <source>
        <dbReference type="Proteomes" id="UP000617340"/>
    </source>
</evidence>